<dbReference type="RefSeq" id="WP_190148924.1">
    <property type="nucleotide sequence ID" value="NZ_BMTL01000007.1"/>
</dbReference>
<dbReference type="AlphaFoldDB" id="A0A918FTL7"/>
<sequence>MPDRPNPRTSAEVPIEDLVFTAGAGRRARMVSWLAYQQMAADVAGQIRRAHPGAVTLVGILQGGWITAQSLADLLPASTVLAAAARRRSERTDGLELLAAADGLLAPGTPPPGQPLIVVDEVVDSGRTARFFLDHLAPYEPQLACLAASDTADPAPHFTAWSMSDLPSLVLPWRVLRDADQTAGCLLAAGPLTTAQLDERLRDLGHDIDPDLLESHLDHLAARDRLHRDGTLWRLAGGPDAP</sequence>
<comment type="caution">
    <text evidence="2">The sequence shown here is derived from an EMBL/GenBank/DDBJ whole genome shotgun (WGS) entry which is preliminary data.</text>
</comment>
<organism evidence="2 3">
    <name type="scientific">Streptomyces humidus</name>
    <dbReference type="NCBI Taxonomy" id="52259"/>
    <lineage>
        <taxon>Bacteria</taxon>
        <taxon>Bacillati</taxon>
        <taxon>Actinomycetota</taxon>
        <taxon>Actinomycetes</taxon>
        <taxon>Kitasatosporales</taxon>
        <taxon>Streptomycetaceae</taxon>
        <taxon>Streptomyces</taxon>
    </lineage>
</organism>
<accession>A0A918FTL7</accession>
<reference evidence="2" key="1">
    <citation type="journal article" date="2014" name="Int. J. Syst. Evol. Microbiol.">
        <title>Complete genome sequence of Corynebacterium casei LMG S-19264T (=DSM 44701T), isolated from a smear-ripened cheese.</title>
        <authorList>
            <consortium name="US DOE Joint Genome Institute (JGI-PGF)"/>
            <person name="Walter F."/>
            <person name="Albersmeier A."/>
            <person name="Kalinowski J."/>
            <person name="Ruckert C."/>
        </authorList>
    </citation>
    <scope>NUCLEOTIDE SEQUENCE</scope>
    <source>
        <strain evidence="2">JCM 4386</strain>
    </source>
</reference>
<dbReference type="EMBL" id="BMTL01000007">
    <property type="protein sequence ID" value="GGR80996.1"/>
    <property type="molecule type" value="Genomic_DNA"/>
</dbReference>
<evidence type="ECO:0000313" key="3">
    <source>
        <dbReference type="Proteomes" id="UP000606194"/>
    </source>
</evidence>
<name>A0A918FTL7_9ACTN</name>
<proteinExistence type="predicted"/>
<evidence type="ECO:0000313" key="2">
    <source>
        <dbReference type="EMBL" id="GGR80996.1"/>
    </source>
</evidence>
<keyword evidence="3" id="KW-1185">Reference proteome</keyword>
<evidence type="ECO:0000259" key="1">
    <source>
        <dbReference type="Pfam" id="PF00156"/>
    </source>
</evidence>
<reference evidence="2" key="2">
    <citation type="submission" date="2020-09" db="EMBL/GenBank/DDBJ databases">
        <authorList>
            <person name="Sun Q."/>
            <person name="Ohkuma M."/>
        </authorList>
    </citation>
    <scope>NUCLEOTIDE SEQUENCE</scope>
    <source>
        <strain evidence="2">JCM 4386</strain>
    </source>
</reference>
<dbReference type="Pfam" id="PF00156">
    <property type="entry name" value="Pribosyltran"/>
    <property type="match status" value="1"/>
</dbReference>
<dbReference type="SUPFAM" id="SSF53271">
    <property type="entry name" value="PRTase-like"/>
    <property type="match status" value="1"/>
</dbReference>
<dbReference type="InterPro" id="IPR000836">
    <property type="entry name" value="PRTase_dom"/>
</dbReference>
<feature type="domain" description="Phosphoribosyltransferase" evidence="1">
    <location>
        <begin position="39"/>
        <end position="160"/>
    </location>
</feature>
<dbReference type="Proteomes" id="UP000606194">
    <property type="component" value="Unassembled WGS sequence"/>
</dbReference>
<protein>
    <recommendedName>
        <fullName evidence="1">Phosphoribosyltransferase domain-containing protein</fullName>
    </recommendedName>
</protein>
<gene>
    <name evidence="2" type="ORF">GCM10010269_20190</name>
</gene>
<dbReference type="CDD" id="cd06223">
    <property type="entry name" value="PRTases_typeI"/>
    <property type="match status" value="1"/>
</dbReference>
<dbReference type="Gene3D" id="3.40.50.2020">
    <property type="match status" value="1"/>
</dbReference>
<dbReference type="InterPro" id="IPR029057">
    <property type="entry name" value="PRTase-like"/>
</dbReference>